<proteinExistence type="predicted"/>
<gene>
    <name evidence="1" type="ORF">CBYS24578_00006604</name>
</gene>
<reference evidence="1 2" key="2">
    <citation type="submission" date="2021-10" db="EMBL/GenBank/DDBJ databases">
        <authorList>
            <person name="Piombo E."/>
        </authorList>
    </citation>
    <scope>NUCLEOTIDE SEQUENCE [LARGE SCALE GENOMIC DNA]</scope>
</reference>
<dbReference type="Proteomes" id="UP000754883">
    <property type="component" value="Unassembled WGS sequence"/>
</dbReference>
<protein>
    <submittedName>
        <fullName evidence="1">Uncharacterized protein</fullName>
    </submittedName>
</protein>
<evidence type="ECO:0000313" key="1">
    <source>
        <dbReference type="EMBL" id="CAG9984925.1"/>
    </source>
</evidence>
<organism evidence="1 2">
    <name type="scientific">Clonostachys byssicola</name>
    <dbReference type="NCBI Taxonomy" id="160290"/>
    <lineage>
        <taxon>Eukaryota</taxon>
        <taxon>Fungi</taxon>
        <taxon>Dikarya</taxon>
        <taxon>Ascomycota</taxon>
        <taxon>Pezizomycotina</taxon>
        <taxon>Sordariomycetes</taxon>
        <taxon>Hypocreomycetidae</taxon>
        <taxon>Hypocreales</taxon>
        <taxon>Bionectriaceae</taxon>
        <taxon>Clonostachys</taxon>
    </lineage>
</organism>
<comment type="caution">
    <text evidence="1">The sequence shown here is derived from an EMBL/GenBank/DDBJ whole genome shotgun (WGS) entry which is preliminary data.</text>
</comment>
<evidence type="ECO:0000313" key="2">
    <source>
        <dbReference type="Proteomes" id="UP000754883"/>
    </source>
</evidence>
<dbReference type="EMBL" id="CABFNO020001394">
    <property type="protein sequence ID" value="CAG9984925.1"/>
    <property type="molecule type" value="Genomic_DNA"/>
</dbReference>
<sequence length="59" mass="6790">MSDKTKEMNLSGLISRMYAWISIQNPQSPIVKVMDDETRAGNRLLEQALYILLAWAYNT</sequence>
<keyword evidence="2" id="KW-1185">Reference proteome</keyword>
<dbReference type="AlphaFoldDB" id="A0A9N9XZT7"/>
<name>A0A9N9XZT7_9HYPO</name>
<reference evidence="2" key="1">
    <citation type="submission" date="2019-06" db="EMBL/GenBank/DDBJ databases">
        <authorList>
            <person name="Broberg M."/>
        </authorList>
    </citation>
    <scope>NUCLEOTIDE SEQUENCE [LARGE SCALE GENOMIC DNA]</scope>
</reference>
<accession>A0A9N9XZT7</accession>